<evidence type="ECO:0000256" key="1">
    <source>
        <dbReference type="ARBA" id="ARBA00004651"/>
    </source>
</evidence>
<dbReference type="InterPro" id="IPR001851">
    <property type="entry name" value="ABC_transp_permease"/>
</dbReference>
<dbReference type="Pfam" id="PF02653">
    <property type="entry name" value="BPD_transp_2"/>
    <property type="match status" value="1"/>
</dbReference>
<feature type="transmembrane region" description="Helical" evidence="6">
    <location>
        <begin position="232"/>
        <end position="251"/>
    </location>
</feature>
<keyword evidence="5 6" id="KW-0472">Membrane</keyword>
<keyword evidence="8" id="KW-1185">Reference proteome</keyword>
<dbReference type="PANTHER" id="PTHR43370:SF2">
    <property type="entry name" value="ABC TRANSPORTER PERMEASE PROTEIN"/>
    <property type="match status" value="1"/>
</dbReference>
<dbReference type="RefSeq" id="WP_320498906.1">
    <property type="nucleotide sequence ID" value="NZ_JAXCLX010000001.1"/>
</dbReference>
<feature type="transmembrane region" description="Helical" evidence="6">
    <location>
        <begin position="296"/>
        <end position="316"/>
    </location>
</feature>
<dbReference type="CDD" id="cd06580">
    <property type="entry name" value="TM_PBP1_transp_TpRbsC_like"/>
    <property type="match status" value="1"/>
</dbReference>
<proteinExistence type="predicted"/>
<keyword evidence="2" id="KW-1003">Cell membrane</keyword>
<accession>A0ABU5DTE5</accession>
<reference evidence="7 8" key="1">
    <citation type="journal article" date="2013" name="Antonie Van Leeuwenhoek">
        <title>Dongia rigui sp. nov., isolated from freshwater of a large wetland in Korea.</title>
        <authorList>
            <person name="Baik K.S."/>
            <person name="Hwang Y.M."/>
            <person name="Choi J.S."/>
            <person name="Kwon J."/>
            <person name="Seong C.N."/>
        </authorList>
    </citation>
    <scope>NUCLEOTIDE SEQUENCE [LARGE SCALE GENOMIC DNA]</scope>
    <source>
        <strain evidence="7 8">04SU4-P</strain>
    </source>
</reference>
<dbReference type="PANTHER" id="PTHR43370">
    <property type="entry name" value="SUGAR ABC TRANSPORTER INTEGRAL MEMBRANE PROTEIN-RELATED"/>
    <property type="match status" value="1"/>
</dbReference>
<feature type="transmembrane region" description="Helical" evidence="6">
    <location>
        <begin position="258"/>
        <end position="276"/>
    </location>
</feature>
<evidence type="ECO:0000313" key="7">
    <source>
        <dbReference type="EMBL" id="MDY0870617.1"/>
    </source>
</evidence>
<evidence type="ECO:0000256" key="2">
    <source>
        <dbReference type="ARBA" id="ARBA00022475"/>
    </source>
</evidence>
<feature type="transmembrane region" description="Helical" evidence="6">
    <location>
        <begin position="6"/>
        <end position="30"/>
    </location>
</feature>
<gene>
    <name evidence="7" type="ORF">SMD31_01730</name>
</gene>
<comment type="subcellular location">
    <subcellularLocation>
        <location evidence="1">Cell membrane</location>
        <topology evidence="1">Multi-pass membrane protein</topology>
    </subcellularLocation>
</comment>
<feature type="transmembrane region" description="Helical" evidence="6">
    <location>
        <begin position="93"/>
        <end position="115"/>
    </location>
</feature>
<comment type="caution">
    <text evidence="7">The sequence shown here is derived from an EMBL/GenBank/DDBJ whole genome shotgun (WGS) entry which is preliminary data.</text>
</comment>
<feature type="transmembrane region" description="Helical" evidence="6">
    <location>
        <begin position="207"/>
        <end position="226"/>
    </location>
</feature>
<evidence type="ECO:0000256" key="4">
    <source>
        <dbReference type="ARBA" id="ARBA00022989"/>
    </source>
</evidence>
<organism evidence="7 8">
    <name type="scientific">Dongia rigui</name>
    <dbReference type="NCBI Taxonomy" id="940149"/>
    <lineage>
        <taxon>Bacteria</taxon>
        <taxon>Pseudomonadati</taxon>
        <taxon>Pseudomonadota</taxon>
        <taxon>Alphaproteobacteria</taxon>
        <taxon>Rhodospirillales</taxon>
        <taxon>Dongiaceae</taxon>
        <taxon>Dongia</taxon>
    </lineage>
</organism>
<dbReference type="EMBL" id="JAXCLX010000001">
    <property type="protein sequence ID" value="MDY0870617.1"/>
    <property type="molecule type" value="Genomic_DNA"/>
</dbReference>
<evidence type="ECO:0000313" key="8">
    <source>
        <dbReference type="Proteomes" id="UP001271769"/>
    </source>
</evidence>
<feature type="transmembrane region" description="Helical" evidence="6">
    <location>
        <begin position="64"/>
        <end position="86"/>
    </location>
</feature>
<protein>
    <submittedName>
        <fullName evidence="7">ABC transporter permease</fullName>
    </submittedName>
</protein>
<evidence type="ECO:0000256" key="6">
    <source>
        <dbReference type="SAM" id="Phobius"/>
    </source>
</evidence>
<name>A0ABU5DTE5_9PROT</name>
<dbReference type="Proteomes" id="UP001271769">
    <property type="component" value="Unassembled WGS sequence"/>
</dbReference>
<evidence type="ECO:0000256" key="5">
    <source>
        <dbReference type="ARBA" id="ARBA00023136"/>
    </source>
</evidence>
<sequence length="324" mass="33928">MDDVFVLALSTLAATIRMATPLIFCAMAGIFSERSGVIDIGLEGKMLAAAFAAAVVAAETGSPLIALGAAIVVAVLLSLVHGYACIAHRGDQVVSGVAINITAAGLTVVLGHAWFGRGGNTPDLAPEQRLMPITLPGADILRDVPVIGPIYFHIVSGHSLLTYLAVAIVPAVWFVLYRTRFGLRLRAAGEAPAVVDTAGIPVLRLRYMAVMMAGALCGIAGTFLSISQNAGFQKEMTAGRGFIALAAMIFGKWRPWPAFFACLLFGFLDAIAIRLQGVAIPGIGQVPVPLIQASPYLFTVVLLAGFIGKAVAPKALGYPYIKER</sequence>
<evidence type="ECO:0000256" key="3">
    <source>
        <dbReference type="ARBA" id="ARBA00022692"/>
    </source>
</evidence>
<keyword evidence="3 6" id="KW-0812">Transmembrane</keyword>
<feature type="transmembrane region" description="Helical" evidence="6">
    <location>
        <begin position="150"/>
        <end position="176"/>
    </location>
</feature>
<keyword evidence="4 6" id="KW-1133">Transmembrane helix</keyword>